<feature type="short sequence motif" description="GXSXG" evidence="4">
    <location>
        <begin position="50"/>
        <end position="54"/>
    </location>
</feature>
<evidence type="ECO:0000313" key="6">
    <source>
        <dbReference type="EMBL" id="MDA7088413.1"/>
    </source>
</evidence>
<dbReference type="PANTHER" id="PTHR14226:SF57">
    <property type="entry name" value="BLR7027 PROTEIN"/>
    <property type="match status" value="1"/>
</dbReference>
<organism evidence="6 7">
    <name type="scientific">Pseudomonas aestuarii</name>
    <dbReference type="NCBI Taxonomy" id="3018340"/>
    <lineage>
        <taxon>Bacteria</taxon>
        <taxon>Pseudomonadati</taxon>
        <taxon>Pseudomonadota</taxon>
        <taxon>Gammaproteobacteria</taxon>
        <taxon>Pseudomonadales</taxon>
        <taxon>Pseudomonadaceae</taxon>
        <taxon>Pseudomonas</taxon>
    </lineage>
</organism>
<evidence type="ECO:0000259" key="5">
    <source>
        <dbReference type="PROSITE" id="PS51635"/>
    </source>
</evidence>
<name>A0ABT4XJP3_9PSED</name>
<dbReference type="Pfam" id="PF01734">
    <property type="entry name" value="Patatin"/>
    <property type="match status" value="1"/>
</dbReference>
<proteinExistence type="predicted"/>
<dbReference type="PANTHER" id="PTHR14226">
    <property type="entry name" value="NEUROPATHY TARGET ESTERASE/SWISS CHEESE D.MELANOGASTER"/>
    <property type="match status" value="1"/>
</dbReference>
<comment type="caution">
    <text evidence="4">Lacks conserved residue(s) required for the propagation of feature annotation.</text>
</comment>
<dbReference type="InterPro" id="IPR016035">
    <property type="entry name" value="Acyl_Trfase/lysoPLipase"/>
</dbReference>
<dbReference type="Proteomes" id="UP001212042">
    <property type="component" value="Unassembled WGS sequence"/>
</dbReference>
<keyword evidence="1 4" id="KW-0378">Hydrolase</keyword>
<evidence type="ECO:0000256" key="3">
    <source>
        <dbReference type="ARBA" id="ARBA00023098"/>
    </source>
</evidence>
<dbReference type="RefSeq" id="WP_271349305.1">
    <property type="nucleotide sequence ID" value="NZ_JAQJZJ010000009.1"/>
</dbReference>
<keyword evidence="3 4" id="KW-0443">Lipid metabolism</keyword>
<dbReference type="EMBL" id="JAQJZJ010000009">
    <property type="protein sequence ID" value="MDA7088413.1"/>
    <property type="molecule type" value="Genomic_DNA"/>
</dbReference>
<feature type="domain" description="PNPLA" evidence="5">
    <location>
        <begin position="14"/>
        <end position="226"/>
    </location>
</feature>
<sequence length="400" mass="42554">MTANAPSNEPVTGLILTGGGARAAYQIGVLAAIADLLPDPAQNPFPVIVGTSAGAINAVGLACGALNFGEAVRRLSAVWQGFHTHQVYRSDWLGVLRQASRFVGHSLLGLGRQLPVALLDSSPLDELIRRELDFSGIAAAVRQRQLRAVAVTAFGYESEHAVTFYQGRATIDPWMRHRRVGVPTRLSVEHLLASSSIPVLFPAVKINREYFGDGAVRQSAPISPALHLGANRVLVVGVSHNPQAEHGSDVIGAVQAAKPPSLAQIGGHMLNSTFIDSLEGDIELLERLNLMSKLIAPEQRPRGLGLNPVEVLVISPSQPLDAIAARHRHEMPAALRLFLRGPGATKISGAGVLSYLLFEAGYCNELIELGYQDAIAQKVALSDFLGLARPPVVQGQPITA</sequence>
<feature type="short sequence motif" description="DGA/G" evidence="4">
    <location>
        <begin position="213"/>
        <end position="215"/>
    </location>
</feature>
<evidence type="ECO:0000313" key="7">
    <source>
        <dbReference type="Proteomes" id="UP001212042"/>
    </source>
</evidence>
<evidence type="ECO:0000256" key="1">
    <source>
        <dbReference type="ARBA" id="ARBA00022801"/>
    </source>
</evidence>
<reference evidence="6 7" key="1">
    <citation type="submission" date="2023-01" db="EMBL/GenBank/DDBJ databases">
        <title>Pseudomonas SA3-5T sp. nov., isolated from tidal flat sediment.</title>
        <authorList>
            <person name="Kim H.S."/>
            <person name="Kim J.-S."/>
            <person name="Suh M.K."/>
            <person name="Eom M.K."/>
            <person name="Lee J.-S."/>
        </authorList>
    </citation>
    <scope>NUCLEOTIDE SEQUENCE [LARGE SCALE GENOMIC DNA]</scope>
    <source>
        <strain evidence="6 7">SA3-5</strain>
    </source>
</reference>
<protein>
    <submittedName>
        <fullName evidence="6">Patatin-like phospholipase family protein</fullName>
    </submittedName>
</protein>
<dbReference type="InterPro" id="IPR050301">
    <property type="entry name" value="NTE"/>
</dbReference>
<dbReference type="PROSITE" id="PS51635">
    <property type="entry name" value="PNPLA"/>
    <property type="match status" value="1"/>
</dbReference>
<dbReference type="InterPro" id="IPR002641">
    <property type="entry name" value="PNPLA_dom"/>
</dbReference>
<dbReference type="SUPFAM" id="SSF52151">
    <property type="entry name" value="FabD/lysophospholipase-like"/>
    <property type="match status" value="1"/>
</dbReference>
<accession>A0ABT4XJP3</accession>
<comment type="caution">
    <text evidence="6">The sequence shown here is derived from an EMBL/GenBank/DDBJ whole genome shotgun (WGS) entry which is preliminary data.</text>
</comment>
<evidence type="ECO:0000256" key="2">
    <source>
        <dbReference type="ARBA" id="ARBA00022963"/>
    </source>
</evidence>
<gene>
    <name evidence="6" type="ORF">PH586_18690</name>
</gene>
<keyword evidence="2 4" id="KW-0442">Lipid degradation</keyword>
<dbReference type="Gene3D" id="3.40.1090.10">
    <property type="entry name" value="Cytosolic phospholipase A2 catalytic domain"/>
    <property type="match status" value="1"/>
</dbReference>
<feature type="active site" description="Proton acceptor" evidence="4">
    <location>
        <position position="213"/>
    </location>
</feature>
<keyword evidence="7" id="KW-1185">Reference proteome</keyword>
<evidence type="ECO:0000256" key="4">
    <source>
        <dbReference type="PROSITE-ProRule" id="PRU01161"/>
    </source>
</evidence>
<feature type="active site" description="Nucleophile" evidence="4">
    <location>
        <position position="52"/>
    </location>
</feature>